<name>A0AAW1WFL1_RUBAR</name>
<gene>
    <name evidence="2" type="ORF">M0R45_030590</name>
</gene>
<organism evidence="2 3">
    <name type="scientific">Rubus argutus</name>
    <name type="common">Southern blackberry</name>
    <dbReference type="NCBI Taxonomy" id="59490"/>
    <lineage>
        <taxon>Eukaryota</taxon>
        <taxon>Viridiplantae</taxon>
        <taxon>Streptophyta</taxon>
        <taxon>Embryophyta</taxon>
        <taxon>Tracheophyta</taxon>
        <taxon>Spermatophyta</taxon>
        <taxon>Magnoliopsida</taxon>
        <taxon>eudicotyledons</taxon>
        <taxon>Gunneridae</taxon>
        <taxon>Pentapetalae</taxon>
        <taxon>rosids</taxon>
        <taxon>fabids</taxon>
        <taxon>Rosales</taxon>
        <taxon>Rosaceae</taxon>
        <taxon>Rosoideae</taxon>
        <taxon>Rosoideae incertae sedis</taxon>
        <taxon>Rubus</taxon>
    </lineage>
</organism>
<dbReference type="EMBL" id="JBEDUW010000006">
    <property type="protein sequence ID" value="KAK9922110.1"/>
    <property type="molecule type" value="Genomic_DNA"/>
</dbReference>
<comment type="caution">
    <text evidence="2">The sequence shown here is derived from an EMBL/GenBank/DDBJ whole genome shotgun (WGS) entry which is preliminary data.</text>
</comment>
<feature type="region of interest" description="Disordered" evidence="1">
    <location>
        <begin position="1"/>
        <end position="118"/>
    </location>
</feature>
<dbReference type="AlphaFoldDB" id="A0AAW1WFL1"/>
<evidence type="ECO:0000313" key="3">
    <source>
        <dbReference type="Proteomes" id="UP001457282"/>
    </source>
</evidence>
<feature type="compositionally biased region" description="Basic and acidic residues" evidence="1">
    <location>
        <begin position="91"/>
        <end position="107"/>
    </location>
</feature>
<evidence type="ECO:0000313" key="2">
    <source>
        <dbReference type="EMBL" id="KAK9922110.1"/>
    </source>
</evidence>
<evidence type="ECO:0000256" key="1">
    <source>
        <dbReference type="SAM" id="MobiDB-lite"/>
    </source>
</evidence>
<accession>A0AAW1WFL1</accession>
<keyword evidence="3" id="KW-1185">Reference proteome</keyword>
<evidence type="ECO:0008006" key="4">
    <source>
        <dbReference type="Google" id="ProtNLM"/>
    </source>
</evidence>
<protein>
    <recommendedName>
        <fullName evidence="4">Prolactin receptor</fullName>
    </recommendedName>
</protein>
<reference evidence="2 3" key="1">
    <citation type="journal article" date="2023" name="G3 (Bethesda)">
        <title>A chromosome-length genome assembly and annotation of blackberry (Rubus argutus, cv. 'Hillquist').</title>
        <authorList>
            <person name="Bruna T."/>
            <person name="Aryal R."/>
            <person name="Dudchenko O."/>
            <person name="Sargent D.J."/>
            <person name="Mead D."/>
            <person name="Buti M."/>
            <person name="Cavallini A."/>
            <person name="Hytonen T."/>
            <person name="Andres J."/>
            <person name="Pham M."/>
            <person name="Weisz D."/>
            <person name="Mascagni F."/>
            <person name="Usai G."/>
            <person name="Natali L."/>
            <person name="Bassil N."/>
            <person name="Fernandez G.E."/>
            <person name="Lomsadze A."/>
            <person name="Armour M."/>
            <person name="Olukolu B."/>
            <person name="Poorten T."/>
            <person name="Britton C."/>
            <person name="Davik J."/>
            <person name="Ashrafi H."/>
            <person name="Aiden E.L."/>
            <person name="Borodovsky M."/>
            <person name="Worthington M."/>
        </authorList>
    </citation>
    <scope>NUCLEOTIDE SEQUENCE [LARGE SCALE GENOMIC DNA]</scope>
    <source>
        <strain evidence="2">PI 553951</strain>
    </source>
</reference>
<proteinExistence type="predicted"/>
<sequence>MSFGIPNFEPRKNNALPPTCEGHPSKLGHPTTMIDDPSRTTTPASDQQLQQQPKNDQSRTSKNHHSHHDLPSMIATRNGQGLKMDQTALETESRRSMDYRNNKENQTENRLMPTLKRI</sequence>
<dbReference type="Proteomes" id="UP001457282">
    <property type="component" value="Unassembled WGS sequence"/>
</dbReference>